<dbReference type="PANTHER" id="PTHR44329:SF298">
    <property type="entry name" value="MIXED LINEAGE KINASE DOMAIN-LIKE PROTEIN"/>
    <property type="match status" value="1"/>
</dbReference>
<evidence type="ECO:0000256" key="2">
    <source>
        <dbReference type="ARBA" id="ARBA00022741"/>
    </source>
</evidence>
<feature type="region of interest" description="Disordered" evidence="5">
    <location>
        <begin position="681"/>
        <end position="719"/>
    </location>
</feature>
<sequence>MGPVKHYTPELETQETLRRERTRILQRNVVSSYRQIDYNDITNIKPLKKGGFGEIHTAEWSRLQVVLKRSLTTRGEGAEQFDHELEILKRVHDYDFIVPFYGVTTDPATNVRCMVMKQCTNGNLCSFLEKNHDTLSWVERYRLSIEITKGLEFLHKSGFHHRDLHSGNILLDDKRTAMICDFGLSRSSAKEKTKDLAATVGVASSLGTARFPSKRPIYSAACDIYSLGVIFWHISSGKIPFVRRLRDPTLLKELMDGRREEIVPGTPLEYRDLLAKCWDVVPAKRLKIEVVIAILQTLMAKPSEPVHQIPTGFMVPSKTTSAALPMPPDLSSKMATLERASNMLNRVVFGIKDPTMVETVHYIEHTREFFRIQRIPLEPYSPVNPPQTPIYLCPLVGDIAALEYYLTYRQSRPYNPVNESSEQTGDTALHLACLFLESPLDTIKVLVELGADINLENLQGYTPVMILISSNTQYCYEALKFFVMRGARIPAYIQKPITPMNNAQIYALNLVNESRQLRLGGMPDDDHRHPRNQLGTQNTTSHQVDQMIDQGRPLIHVVAAMQEDHRILDCLCEAGLDPAISYGGINRAIKVVKMIHGSPEEGQGYRFNGAGNGSALDPKEFPNDIRILGKYSWAGVAYSVNDRFSKDMVGPVLRLLEQWTGPRLKMAREEVATKLKLMQFNGPTLPAPRTTTNGQTGQNGQNGQSNNPSNKPSINPGYM</sequence>
<proteinExistence type="inferred from homology"/>
<feature type="domain" description="Protein kinase" evidence="6">
    <location>
        <begin position="41"/>
        <end position="299"/>
    </location>
</feature>
<dbReference type="InterPro" id="IPR036770">
    <property type="entry name" value="Ankyrin_rpt-contain_sf"/>
</dbReference>
<evidence type="ECO:0000256" key="4">
    <source>
        <dbReference type="PROSITE-ProRule" id="PRU00023"/>
    </source>
</evidence>
<dbReference type="GO" id="GO:0005524">
    <property type="term" value="F:ATP binding"/>
    <property type="evidence" value="ECO:0007669"/>
    <property type="project" value="UniProtKB-KW"/>
</dbReference>
<dbReference type="PANTHER" id="PTHR44329">
    <property type="entry name" value="SERINE/THREONINE-PROTEIN KINASE TNNI3K-RELATED"/>
    <property type="match status" value="1"/>
</dbReference>
<dbReference type="Pfam" id="PF07714">
    <property type="entry name" value="PK_Tyr_Ser-Thr"/>
    <property type="match status" value="1"/>
</dbReference>
<gene>
    <name evidence="7" type="ORF">BGZ65_001755</name>
</gene>
<dbReference type="PROSITE" id="PS50088">
    <property type="entry name" value="ANK_REPEAT"/>
    <property type="match status" value="1"/>
</dbReference>
<keyword evidence="2" id="KW-0547">Nucleotide-binding</keyword>
<dbReference type="Pfam" id="PF00023">
    <property type="entry name" value="Ank"/>
    <property type="match status" value="1"/>
</dbReference>
<dbReference type="Gene3D" id="1.25.40.20">
    <property type="entry name" value="Ankyrin repeat-containing domain"/>
    <property type="match status" value="1"/>
</dbReference>
<dbReference type="GO" id="GO:0097527">
    <property type="term" value="P:necroptotic signaling pathway"/>
    <property type="evidence" value="ECO:0007669"/>
    <property type="project" value="TreeGrafter"/>
</dbReference>
<dbReference type="SUPFAM" id="SSF48403">
    <property type="entry name" value="Ankyrin repeat"/>
    <property type="match status" value="1"/>
</dbReference>
<keyword evidence="8" id="KW-1185">Reference proteome</keyword>
<dbReference type="InterPro" id="IPR001245">
    <property type="entry name" value="Ser-Thr/Tyr_kinase_cat_dom"/>
</dbReference>
<feature type="repeat" description="ANK" evidence="4">
    <location>
        <begin position="424"/>
        <end position="458"/>
    </location>
</feature>
<dbReference type="SMART" id="SM00248">
    <property type="entry name" value="ANK"/>
    <property type="match status" value="3"/>
</dbReference>
<reference evidence="7" key="1">
    <citation type="journal article" date="2020" name="Fungal Divers.">
        <title>Resolving the Mortierellaceae phylogeny through synthesis of multi-gene phylogenetics and phylogenomics.</title>
        <authorList>
            <person name="Vandepol N."/>
            <person name="Liber J."/>
            <person name="Desiro A."/>
            <person name="Na H."/>
            <person name="Kennedy M."/>
            <person name="Barry K."/>
            <person name="Grigoriev I.V."/>
            <person name="Miller A.N."/>
            <person name="O'Donnell K."/>
            <person name="Stajich J.E."/>
            <person name="Bonito G."/>
        </authorList>
    </citation>
    <scope>NUCLEOTIDE SEQUENCE</scope>
    <source>
        <strain evidence="7">MES-2147</strain>
    </source>
</reference>
<dbReference type="Proteomes" id="UP000749646">
    <property type="component" value="Unassembled WGS sequence"/>
</dbReference>
<dbReference type="OrthoDB" id="544350at2759"/>
<name>A0A9P6M9Y6_9FUNG</name>
<dbReference type="PROSITE" id="PS50297">
    <property type="entry name" value="ANK_REP_REGION"/>
    <property type="match status" value="1"/>
</dbReference>
<dbReference type="Gene3D" id="1.10.510.10">
    <property type="entry name" value="Transferase(Phosphotransferase) domain 1"/>
    <property type="match status" value="1"/>
</dbReference>
<dbReference type="SUPFAM" id="SSF56112">
    <property type="entry name" value="Protein kinase-like (PK-like)"/>
    <property type="match status" value="1"/>
</dbReference>
<feature type="region of interest" description="Disordered" evidence="5">
    <location>
        <begin position="522"/>
        <end position="541"/>
    </location>
</feature>
<protein>
    <recommendedName>
        <fullName evidence="6">Protein kinase domain-containing protein</fullName>
    </recommendedName>
</protein>
<dbReference type="InterPro" id="IPR002110">
    <property type="entry name" value="Ankyrin_rpt"/>
</dbReference>
<evidence type="ECO:0000313" key="8">
    <source>
        <dbReference type="Proteomes" id="UP000749646"/>
    </source>
</evidence>
<evidence type="ECO:0000256" key="5">
    <source>
        <dbReference type="SAM" id="MobiDB-lite"/>
    </source>
</evidence>
<evidence type="ECO:0000313" key="7">
    <source>
        <dbReference type="EMBL" id="KAF9983472.1"/>
    </source>
</evidence>
<dbReference type="InterPro" id="IPR051681">
    <property type="entry name" value="Ser/Thr_Kinases-Pseudokinases"/>
</dbReference>
<dbReference type="AlphaFoldDB" id="A0A9P6M9Y6"/>
<dbReference type="GO" id="GO:0004672">
    <property type="term" value="F:protein kinase activity"/>
    <property type="evidence" value="ECO:0007669"/>
    <property type="project" value="InterPro"/>
</dbReference>
<dbReference type="InterPro" id="IPR000719">
    <property type="entry name" value="Prot_kinase_dom"/>
</dbReference>
<keyword evidence="3" id="KW-0067">ATP-binding</keyword>
<feature type="compositionally biased region" description="Low complexity" evidence="5">
    <location>
        <begin position="690"/>
        <end position="719"/>
    </location>
</feature>
<comment type="similarity">
    <text evidence="1">Belongs to the protein kinase superfamily. TKL Ser/Thr protein kinase family.</text>
</comment>
<keyword evidence="4" id="KW-0040">ANK repeat</keyword>
<accession>A0A9P6M9Y6</accession>
<evidence type="ECO:0000256" key="3">
    <source>
        <dbReference type="ARBA" id="ARBA00022840"/>
    </source>
</evidence>
<dbReference type="EMBL" id="JAAAHW010003475">
    <property type="protein sequence ID" value="KAF9983472.1"/>
    <property type="molecule type" value="Genomic_DNA"/>
</dbReference>
<dbReference type="PROSITE" id="PS50011">
    <property type="entry name" value="PROTEIN_KINASE_DOM"/>
    <property type="match status" value="1"/>
</dbReference>
<comment type="caution">
    <text evidence="7">The sequence shown here is derived from an EMBL/GenBank/DDBJ whole genome shotgun (WGS) entry which is preliminary data.</text>
</comment>
<dbReference type="InterPro" id="IPR011009">
    <property type="entry name" value="Kinase-like_dom_sf"/>
</dbReference>
<evidence type="ECO:0000256" key="1">
    <source>
        <dbReference type="ARBA" id="ARBA00005843"/>
    </source>
</evidence>
<organism evidence="7 8">
    <name type="scientific">Modicella reniformis</name>
    <dbReference type="NCBI Taxonomy" id="1440133"/>
    <lineage>
        <taxon>Eukaryota</taxon>
        <taxon>Fungi</taxon>
        <taxon>Fungi incertae sedis</taxon>
        <taxon>Mucoromycota</taxon>
        <taxon>Mortierellomycotina</taxon>
        <taxon>Mortierellomycetes</taxon>
        <taxon>Mortierellales</taxon>
        <taxon>Mortierellaceae</taxon>
        <taxon>Modicella</taxon>
    </lineage>
</organism>
<evidence type="ECO:0000259" key="6">
    <source>
        <dbReference type="PROSITE" id="PS50011"/>
    </source>
</evidence>